<evidence type="ECO:0000313" key="2">
    <source>
        <dbReference type="Proteomes" id="UP000594638"/>
    </source>
</evidence>
<dbReference type="Proteomes" id="UP000594638">
    <property type="component" value="Unassembled WGS sequence"/>
</dbReference>
<protein>
    <submittedName>
        <fullName evidence="1">Uncharacterized protein</fullName>
    </submittedName>
</protein>
<reference evidence="1 2" key="1">
    <citation type="submission" date="2019-12" db="EMBL/GenBank/DDBJ databases">
        <authorList>
            <person name="Alioto T."/>
            <person name="Alioto T."/>
            <person name="Gomez Garrido J."/>
        </authorList>
    </citation>
    <scope>NUCLEOTIDE SEQUENCE [LARGE SCALE GENOMIC DNA]</scope>
</reference>
<accession>A0A8S0R7H9</accession>
<comment type="caution">
    <text evidence="1">The sequence shown here is derived from an EMBL/GenBank/DDBJ whole genome shotgun (WGS) entry which is preliminary data.</text>
</comment>
<dbReference type="EMBL" id="CACTIH010002194">
    <property type="protein sequence ID" value="CAA2974747.1"/>
    <property type="molecule type" value="Genomic_DNA"/>
</dbReference>
<keyword evidence="2" id="KW-1185">Reference proteome</keyword>
<gene>
    <name evidence="1" type="ORF">OLEA9_A093211</name>
</gene>
<sequence>MLSHNQAATLQRLEHHATTTTATNIITATANDTTTSHPTIREWDEEGDYKQDAERTKHRANITTITNKTLKTSPPTHLYRQKHHHLAASTNIDQIPNINIHIQKLENELKM</sequence>
<organism evidence="1 2">
    <name type="scientific">Olea europaea subsp. europaea</name>
    <dbReference type="NCBI Taxonomy" id="158383"/>
    <lineage>
        <taxon>Eukaryota</taxon>
        <taxon>Viridiplantae</taxon>
        <taxon>Streptophyta</taxon>
        <taxon>Embryophyta</taxon>
        <taxon>Tracheophyta</taxon>
        <taxon>Spermatophyta</taxon>
        <taxon>Magnoliopsida</taxon>
        <taxon>eudicotyledons</taxon>
        <taxon>Gunneridae</taxon>
        <taxon>Pentapetalae</taxon>
        <taxon>asterids</taxon>
        <taxon>lamiids</taxon>
        <taxon>Lamiales</taxon>
        <taxon>Oleaceae</taxon>
        <taxon>Oleeae</taxon>
        <taxon>Olea</taxon>
    </lineage>
</organism>
<dbReference type="AlphaFoldDB" id="A0A8S0R7H9"/>
<name>A0A8S0R7H9_OLEEU</name>
<dbReference type="Gramene" id="OE9A093211T1">
    <property type="protein sequence ID" value="OE9A093211C1"/>
    <property type="gene ID" value="OE9A093211"/>
</dbReference>
<evidence type="ECO:0000313" key="1">
    <source>
        <dbReference type="EMBL" id="CAA2974747.1"/>
    </source>
</evidence>
<proteinExistence type="predicted"/>